<dbReference type="InterPro" id="IPR051373">
    <property type="entry name" value="Lin-28_RNA-binding"/>
</dbReference>
<protein>
    <submittedName>
        <fullName evidence="5">Cold shock domain-containing protein 4</fullName>
    </submittedName>
</protein>
<comment type="subcellular location">
    <subcellularLocation>
        <location evidence="1">Cytoplasm</location>
    </subcellularLocation>
</comment>
<dbReference type="PANTHER" id="PTHR46109:SF1">
    <property type="entry name" value="PROTEIN LIN-28 HOMOLOG"/>
    <property type="match status" value="1"/>
</dbReference>
<dbReference type="Proteomes" id="UP000324585">
    <property type="component" value="Unassembled WGS sequence"/>
</dbReference>
<accession>A0A5J4Z099</accession>
<evidence type="ECO:0000259" key="4">
    <source>
        <dbReference type="PROSITE" id="PS51857"/>
    </source>
</evidence>
<dbReference type="GO" id="GO:0003729">
    <property type="term" value="F:mRNA binding"/>
    <property type="evidence" value="ECO:0007669"/>
    <property type="project" value="TreeGrafter"/>
</dbReference>
<evidence type="ECO:0000313" key="5">
    <source>
        <dbReference type="EMBL" id="KAA8496404.1"/>
    </source>
</evidence>
<dbReference type="SUPFAM" id="SSF50249">
    <property type="entry name" value="Nucleic acid-binding proteins"/>
    <property type="match status" value="1"/>
</dbReference>
<dbReference type="GO" id="GO:0031054">
    <property type="term" value="P:pre-miRNA processing"/>
    <property type="evidence" value="ECO:0007669"/>
    <property type="project" value="TreeGrafter"/>
</dbReference>
<dbReference type="InterPro" id="IPR012340">
    <property type="entry name" value="NA-bd_OB-fold"/>
</dbReference>
<organism evidence="5 6">
    <name type="scientific">Porphyridium purpureum</name>
    <name type="common">Red alga</name>
    <name type="synonym">Porphyridium cruentum</name>
    <dbReference type="NCBI Taxonomy" id="35688"/>
    <lineage>
        <taxon>Eukaryota</taxon>
        <taxon>Rhodophyta</taxon>
        <taxon>Bangiophyceae</taxon>
        <taxon>Porphyridiales</taxon>
        <taxon>Porphyridiaceae</taxon>
        <taxon>Porphyridium</taxon>
    </lineage>
</organism>
<dbReference type="InterPro" id="IPR002059">
    <property type="entry name" value="CSP_DNA-bd"/>
</dbReference>
<dbReference type="InterPro" id="IPR011129">
    <property type="entry name" value="CSD"/>
</dbReference>
<evidence type="ECO:0000256" key="2">
    <source>
        <dbReference type="ARBA" id="ARBA00022490"/>
    </source>
</evidence>
<evidence type="ECO:0000256" key="3">
    <source>
        <dbReference type="SAM" id="MobiDB-lite"/>
    </source>
</evidence>
<gene>
    <name evidence="5" type="ORF">FVE85_0133</name>
</gene>
<dbReference type="Gene3D" id="2.40.50.140">
    <property type="entry name" value="Nucleic acid-binding proteins"/>
    <property type="match status" value="1"/>
</dbReference>
<dbReference type="CDD" id="cd04458">
    <property type="entry name" value="CSP_CDS"/>
    <property type="match status" value="1"/>
</dbReference>
<dbReference type="GO" id="GO:0005737">
    <property type="term" value="C:cytoplasm"/>
    <property type="evidence" value="ECO:0007669"/>
    <property type="project" value="UniProtKB-SubCell"/>
</dbReference>
<dbReference type="EMBL" id="VRMN01000002">
    <property type="protein sequence ID" value="KAA8496404.1"/>
    <property type="molecule type" value="Genomic_DNA"/>
</dbReference>
<feature type="domain" description="CSD" evidence="4">
    <location>
        <begin position="60"/>
        <end position="127"/>
    </location>
</feature>
<feature type="region of interest" description="Disordered" evidence="3">
    <location>
        <begin position="38"/>
        <end position="57"/>
    </location>
</feature>
<keyword evidence="6" id="KW-1185">Reference proteome</keyword>
<dbReference type="GO" id="GO:0005634">
    <property type="term" value="C:nucleus"/>
    <property type="evidence" value="ECO:0007669"/>
    <property type="project" value="TreeGrafter"/>
</dbReference>
<comment type="caution">
    <text evidence="5">The sequence shown here is derived from an EMBL/GenBank/DDBJ whole genome shotgun (WGS) entry which is preliminary data.</text>
</comment>
<dbReference type="AlphaFoldDB" id="A0A5J4Z099"/>
<dbReference type="PROSITE" id="PS51857">
    <property type="entry name" value="CSD_2"/>
    <property type="match status" value="1"/>
</dbReference>
<evidence type="ECO:0000256" key="1">
    <source>
        <dbReference type="ARBA" id="ARBA00004496"/>
    </source>
</evidence>
<reference evidence="6" key="1">
    <citation type="journal article" date="2019" name="Nat. Commun.">
        <title>Expansion of phycobilisome linker gene families in mesophilic red algae.</title>
        <authorList>
            <person name="Lee J."/>
            <person name="Kim D."/>
            <person name="Bhattacharya D."/>
            <person name="Yoon H.S."/>
        </authorList>
    </citation>
    <scope>NUCLEOTIDE SEQUENCE [LARGE SCALE GENOMIC DNA]</scope>
    <source>
        <strain evidence="6">CCMP 1328</strain>
    </source>
</reference>
<evidence type="ECO:0000313" key="6">
    <source>
        <dbReference type="Proteomes" id="UP000324585"/>
    </source>
</evidence>
<name>A0A5J4Z099_PORPP</name>
<keyword evidence="2" id="KW-0963">Cytoplasm</keyword>
<proteinExistence type="predicted"/>
<dbReference type="PRINTS" id="PR00050">
    <property type="entry name" value="COLDSHOCK"/>
</dbReference>
<dbReference type="PANTHER" id="PTHR46109">
    <property type="entry name" value="PROTEIN LIN-28"/>
    <property type="match status" value="1"/>
</dbReference>
<sequence length="142" mass="15580">MAISSATIANLWRISARRGAGGPWEKGGLGRINRHFATNATDDSDDQSVPEATDVPVGAKRSGRCKWFDKKRGYGYVTCSQTKLEVFVHQSQLKYDGFRALRENEKVEFVVAVDERTGLMKAMNVTGPDGAPLLGLPGHKKE</sequence>
<dbReference type="Pfam" id="PF00313">
    <property type="entry name" value="CSD"/>
    <property type="match status" value="1"/>
</dbReference>
<dbReference type="SMART" id="SM00357">
    <property type="entry name" value="CSP"/>
    <property type="match status" value="1"/>
</dbReference>
<dbReference type="OrthoDB" id="422005at2759"/>